<dbReference type="GO" id="GO:0009317">
    <property type="term" value="C:acetyl-CoA carboxylase complex"/>
    <property type="evidence" value="ECO:0007669"/>
    <property type="project" value="InterPro"/>
</dbReference>
<dbReference type="InterPro" id="IPR001249">
    <property type="entry name" value="AcCoA_biotinCC"/>
</dbReference>
<gene>
    <name evidence="5" type="primary">accB</name>
</gene>
<comment type="pathway">
    <text evidence="3">Lipid metabolism; fatty acid biosynthesis.</text>
</comment>
<dbReference type="GeneID" id="33355260"/>
<dbReference type="Gene3D" id="2.40.50.100">
    <property type="match status" value="1"/>
</dbReference>
<evidence type="ECO:0000256" key="2">
    <source>
        <dbReference type="ARBA" id="ARBA00023267"/>
    </source>
</evidence>
<keyword evidence="3" id="KW-0444">Lipid biosynthesis</keyword>
<dbReference type="PANTHER" id="PTHR45266">
    <property type="entry name" value="OXALOACETATE DECARBOXYLASE ALPHA CHAIN"/>
    <property type="match status" value="1"/>
</dbReference>
<sequence length="179" mass="20852">MTLKLKNIKNFIRFVKKKEITKVKIKNYETSIIINKIKREYYTYNTSKFYDSSEINSYYNNLKNKEPLKKSLLSNNLINKCVPKTKEKIEKPAFYSMIVSPMVGNFYRSPAPNERSFIEKNDIVKPKQTVCIIEAMKLMNEIEAEVNGEIVEILVNDGDVVDCGQALMKVKIKKDLNYC</sequence>
<dbReference type="CDD" id="cd06850">
    <property type="entry name" value="biotinyl_domain"/>
    <property type="match status" value="1"/>
</dbReference>
<proteinExistence type="predicted"/>
<keyword evidence="3" id="KW-0275">Fatty acid biosynthesis</keyword>
<keyword evidence="3 5" id="KW-0150">Chloroplast</keyword>
<keyword evidence="3" id="KW-0443">Lipid metabolism</keyword>
<dbReference type="InterPro" id="IPR000089">
    <property type="entry name" value="Biotin_lipoyl"/>
</dbReference>
<dbReference type="GO" id="GO:0003989">
    <property type="term" value="F:acetyl-CoA carboxylase activity"/>
    <property type="evidence" value="ECO:0007669"/>
    <property type="project" value="InterPro"/>
</dbReference>
<reference evidence="5" key="1">
    <citation type="journal article" date="2017" name="J. Phycol.">
        <title>Analysis of chloroplast genomes and a supermatrix inform reclassification of the Rhodomelaceae (Rhodophyta).</title>
        <authorList>
            <person name="Diaz-Tapia P."/>
            <person name="Maggs C.A."/>
            <person name="West J.A."/>
            <person name="Verbruggen H."/>
        </authorList>
    </citation>
    <scope>NUCLEOTIDE SEQUENCE</scope>
    <source>
        <strain evidence="5">JW3897</strain>
    </source>
</reference>
<keyword evidence="3 5" id="KW-0934">Plastid</keyword>
<organism evidence="5">
    <name type="scientific">Bostrychia simpliciuscula</name>
    <dbReference type="NCBI Taxonomy" id="324754"/>
    <lineage>
        <taxon>Eukaryota</taxon>
        <taxon>Rhodophyta</taxon>
        <taxon>Florideophyceae</taxon>
        <taxon>Rhodymeniophycidae</taxon>
        <taxon>Ceramiales</taxon>
        <taxon>Rhodomelaceae</taxon>
        <taxon>Bostrychia</taxon>
    </lineage>
</organism>
<dbReference type="RefSeq" id="YP_009393550.1">
    <property type="nucleotide sequence ID" value="NC_035268.1"/>
</dbReference>
<dbReference type="PRINTS" id="PR01071">
    <property type="entry name" value="ACOABIOTINCC"/>
</dbReference>
<protein>
    <recommendedName>
        <fullName evidence="1 3">Biotin carboxyl carrier protein of acetyl-CoA carboxylase</fullName>
    </recommendedName>
</protein>
<evidence type="ECO:0000313" key="5">
    <source>
        <dbReference type="EMBL" id="ARW62112.1"/>
    </source>
</evidence>
<dbReference type="InterPro" id="IPR050709">
    <property type="entry name" value="Biotin_Carboxyl_Carrier/Decarb"/>
</dbReference>
<dbReference type="InterPro" id="IPR011053">
    <property type="entry name" value="Single_hybrid_motif"/>
</dbReference>
<dbReference type="GO" id="GO:0006633">
    <property type="term" value="P:fatty acid biosynthetic process"/>
    <property type="evidence" value="ECO:0007669"/>
    <property type="project" value="UniProtKB-UniPathway"/>
</dbReference>
<dbReference type="AlphaFoldDB" id="A0A1Z1M887"/>
<name>A0A1Z1M887_9FLOR</name>
<feature type="domain" description="Lipoyl-binding" evidence="4">
    <location>
        <begin position="86"/>
        <end position="171"/>
    </location>
</feature>
<dbReference type="GO" id="GO:0009507">
    <property type="term" value="C:chloroplast"/>
    <property type="evidence" value="ECO:0007669"/>
    <property type="project" value="UniProtKB-SubCell"/>
</dbReference>
<dbReference type="PROSITE" id="PS50968">
    <property type="entry name" value="BIOTINYL_LIPOYL"/>
    <property type="match status" value="1"/>
</dbReference>
<dbReference type="Pfam" id="PF00364">
    <property type="entry name" value="Biotin_lipoyl"/>
    <property type="match status" value="1"/>
</dbReference>
<geneLocation type="chloroplast" evidence="5"/>
<dbReference type="PANTHER" id="PTHR45266:SF3">
    <property type="entry name" value="OXALOACETATE DECARBOXYLASE ALPHA CHAIN"/>
    <property type="match status" value="1"/>
</dbReference>
<evidence type="ECO:0000256" key="3">
    <source>
        <dbReference type="RuleBase" id="RU364072"/>
    </source>
</evidence>
<dbReference type="UniPathway" id="UPA00094"/>
<comment type="function">
    <text evidence="3">This protein is a component of the acetyl coenzyme A carboxylase complex; first, biotin carboxylase catalyzes the carboxylation of the carrier protein and then the transcarboxylase transfers the carboxyl group to form malonyl-CoA.</text>
</comment>
<evidence type="ECO:0000256" key="1">
    <source>
        <dbReference type="ARBA" id="ARBA00017562"/>
    </source>
</evidence>
<evidence type="ECO:0000259" key="4">
    <source>
        <dbReference type="PROSITE" id="PS50968"/>
    </source>
</evidence>
<dbReference type="SUPFAM" id="SSF51230">
    <property type="entry name" value="Single hybrid motif"/>
    <property type="match status" value="1"/>
</dbReference>
<dbReference type="EMBL" id="MF101421">
    <property type="protein sequence ID" value="ARW62112.1"/>
    <property type="molecule type" value="Genomic_DNA"/>
</dbReference>
<keyword evidence="2 3" id="KW-0092">Biotin</keyword>
<accession>A0A1Z1M887</accession>
<keyword evidence="3" id="KW-0276">Fatty acid metabolism</keyword>
<comment type="subcellular location">
    <subcellularLocation>
        <location evidence="3">Plastid</location>
        <location evidence="3">Chloroplast</location>
    </subcellularLocation>
</comment>